<comment type="caution">
    <text evidence="5">The sequence shown here is derived from an EMBL/GenBank/DDBJ whole genome shotgun (WGS) entry which is preliminary data.</text>
</comment>
<dbReference type="InterPro" id="IPR003140">
    <property type="entry name" value="PLipase/COase/thioEstase"/>
</dbReference>
<protein>
    <submittedName>
        <fullName evidence="5">Phospholipase</fullName>
    </submittedName>
</protein>
<sequence>MLKKIFILFLSFCSFSNFAKNIATTFIAEVTPKGAKITAIALQYENNVLANSDLRNLYEVTTSFNKNTPELRTITKAYVNNEANISNTPKSGNFIIIEMDERDKNSDFYSLKIENNHKIMFKAKNENGEIIPIEKIQANKVPQFYKDELQYKITQKGLISLSNGDILTPEDIAISVNRENTNITYIDKFSFHEISLSESENKLRYRLYTPKLTNNRKYPLTLFLHGSGQVGKDNLAHLLSSKGAISTLQYEEGFVVAPQYEHIFDPFDNQGIHWQTNNRHQLIFKILDNLISQYPNIDKNRIYIVGLSRGAEGGLYLLQKRPKFFAGALLMSGREANSVEWIDGNATKEKLSMLKNKPIWFFHSVEDKVSPVKGSRINYHILKEQLKSEQVRYTELNIQNEGGYGIINNNPHNTWDLVFNSPEIINWLLHKNLSSSN</sequence>
<dbReference type="EMBL" id="MUYB01000043">
    <property type="protein sequence ID" value="OOS01762.1"/>
    <property type="molecule type" value="Genomic_DNA"/>
</dbReference>
<keyword evidence="1 2" id="KW-0732">Signal</keyword>
<feature type="domain" description="Phospholipase/carboxylesterase/thioesterase" evidence="3">
    <location>
        <begin position="272"/>
        <end position="390"/>
    </location>
</feature>
<keyword evidence="6" id="KW-1185">Reference proteome</keyword>
<dbReference type="AlphaFoldDB" id="A0A1T0AWC9"/>
<name>A0A1T0AWC9_9PAST</name>
<gene>
    <name evidence="5" type="ORF">B0188_09550</name>
</gene>
<feature type="signal peptide" evidence="2">
    <location>
        <begin position="1"/>
        <end position="19"/>
    </location>
</feature>
<dbReference type="OrthoDB" id="9764953at2"/>
<evidence type="ECO:0000313" key="6">
    <source>
        <dbReference type="Proteomes" id="UP000190023"/>
    </source>
</evidence>
<evidence type="ECO:0000256" key="2">
    <source>
        <dbReference type="SAM" id="SignalP"/>
    </source>
</evidence>
<dbReference type="PANTHER" id="PTHR43037:SF1">
    <property type="entry name" value="BLL1128 PROTEIN"/>
    <property type="match status" value="1"/>
</dbReference>
<dbReference type="Pfam" id="PF02230">
    <property type="entry name" value="Abhydrolase_2"/>
    <property type="match status" value="1"/>
</dbReference>
<dbReference type="Gene3D" id="3.40.50.1820">
    <property type="entry name" value="alpha/beta hydrolase"/>
    <property type="match status" value="1"/>
</dbReference>
<reference evidence="5 6" key="1">
    <citation type="submission" date="2017-02" db="EMBL/GenBank/DDBJ databases">
        <title>Draft genome sequence of Haemophilus felis CCUG 31170 type strain.</title>
        <authorList>
            <person name="Engstrom-Jakobsson H."/>
            <person name="Salva-Serra F."/>
            <person name="Thorell K."/>
            <person name="Gonzales-Siles L."/>
            <person name="Karlsson R."/>
            <person name="Boulund F."/>
            <person name="Engstrand L."/>
            <person name="Kristiansson E."/>
            <person name="Moore E."/>
        </authorList>
    </citation>
    <scope>NUCLEOTIDE SEQUENCE [LARGE SCALE GENOMIC DNA]</scope>
    <source>
        <strain evidence="5 6">CCUG 31170</strain>
    </source>
</reference>
<evidence type="ECO:0000259" key="4">
    <source>
        <dbReference type="Pfam" id="PF18435"/>
    </source>
</evidence>
<dbReference type="Proteomes" id="UP000190023">
    <property type="component" value="Unassembled WGS sequence"/>
</dbReference>
<dbReference type="STRING" id="123822.B0188_09550"/>
<feature type="domain" description="Esterase Ig-like N-terminal" evidence="4">
    <location>
        <begin position="24"/>
        <end position="167"/>
    </location>
</feature>
<feature type="chain" id="PRO_5012933314" evidence="2">
    <location>
        <begin position="20"/>
        <end position="437"/>
    </location>
</feature>
<dbReference type="InterPro" id="IPR029058">
    <property type="entry name" value="AB_hydrolase_fold"/>
</dbReference>
<dbReference type="SUPFAM" id="SSF53474">
    <property type="entry name" value="alpha/beta-Hydrolases"/>
    <property type="match status" value="1"/>
</dbReference>
<dbReference type="Gene3D" id="2.60.40.2180">
    <property type="match status" value="1"/>
</dbReference>
<dbReference type="Pfam" id="PF18435">
    <property type="entry name" value="EstA_Ig_like"/>
    <property type="match status" value="1"/>
</dbReference>
<evidence type="ECO:0000313" key="5">
    <source>
        <dbReference type="EMBL" id="OOS01762.1"/>
    </source>
</evidence>
<evidence type="ECO:0000259" key="3">
    <source>
        <dbReference type="Pfam" id="PF02230"/>
    </source>
</evidence>
<evidence type="ECO:0000256" key="1">
    <source>
        <dbReference type="ARBA" id="ARBA00022729"/>
    </source>
</evidence>
<proteinExistence type="predicted"/>
<accession>A0A1T0AWC9</accession>
<dbReference type="InterPro" id="IPR050955">
    <property type="entry name" value="Plant_Biomass_Hydrol_Est"/>
</dbReference>
<organism evidence="5 6">
    <name type="scientific">[Haemophilus] felis</name>
    <dbReference type="NCBI Taxonomy" id="123822"/>
    <lineage>
        <taxon>Bacteria</taxon>
        <taxon>Pseudomonadati</taxon>
        <taxon>Pseudomonadota</taxon>
        <taxon>Gammaproteobacteria</taxon>
        <taxon>Pasteurellales</taxon>
        <taxon>Pasteurellaceae</taxon>
    </lineage>
</organism>
<dbReference type="PANTHER" id="PTHR43037">
    <property type="entry name" value="UNNAMED PRODUCT-RELATED"/>
    <property type="match status" value="1"/>
</dbReference>
<dbReference type="GO" id="GO:0016787">
    <property type="term" value="F:hydrolase activity"/>
    <property type="evidence" value="ECO:0007669"/>
    <property type="project" value="InterPro"/>
</dbReference>
<dbReference type="InterPro" id="IPR041172">
    <property type="entry name" value="EstA_Ig-like_N"/>
</dbReference>